<dbReference type="InterPro" id="IPR002347">
    <property type="entry name" value="SDR_fam"/>
</dbReference>
<feature type="domain" description="Ketoreductase" evidence="2">
    <location>
        <begin position="7"/>
        <end position="183"/>
    </location>
</feature>
<gene>
    <name evidence="3" type="ORF">D2N39_10330</name>
</gene>
<name>A0A398BLQ2_9RHOB</name>
<dbReference type="AlphaFoldDB" id="A0A398BLQ2"/>
<dbReference type="RefSeq" id="WP_119134713.1">
    <property type="nucleotide sequence ID" value="NZ_QXXQ01000005.1"/>
</dbReference>
<dbReference type="InterPro" id="IPR020904">
    <property type="entry name" value="Sc_DH/Rdtase_CS"/>
</dbReference>
<keyword evidence="4" id="KW-1185">Reference proteome</keyword>
<dbReference type="GO" id="GO:0016616">
    <property type="term" value="F:oxidoreductase activity, acting on the CH-OH group of donors, NAD or NADP as acceptor"/>
    <property type="evidence" value="ECO:0007669"/>
    <property type="project" value="TreeGrafter"/>
</dbReference>
<dbReference type="Gene3D" id="3.40.50.720">
    <property type="entry name" value="NAD(P)-binding Rossmann-like Domain"/>
    <property type="match status" value="1"/>
</dbReference>
<comment type="similarity">
    <text evidence="1">Belongs to the short-chain dehydrogenases/reductases (SDR) family.</text>
</comment>
<dbReference type="Proteomes" id="UP000266649">
    <property type="component" value="Unassembled WGS sequence"/>
</dbReference>
<dbReference type="PANTHER" id="PTHR42760">
    <property type="entry name" value="SHORT-CHAIN DEHYDROGENASES/REDUCTASES FAMILY MEMBER"/>
    <property type="match status" value="1"/>
</dbReference>
<comment type="caution">
    <text evidence="3">The sequence shown here is derived from an EMBL/GenBank/DDBJ whole genome shotgun (WGS) entry which is preliminary data.</text>
</comment>
<dbReference type="InterPro" id="IPR057326">
    <property type="entry name" value="KR_dom"/>
</dbReference>
<dbReference type="EMBL" id="QXXQ01000005">
    <property type="protein sequence ID" value="RID91649.1"/>
    <property type="molecule type" value="Genomic_DNA"/>
</dbReference>
<evidence type="ECO:0000259" key="2">
    <source>
        <dbReference type="SMART" id="SM00822"/>
    </source>
</evidence>
<dbReference type="Pfam" id="PF13561">
    <property type="entry name" value="adh_short_C2"/>
    <property type="match status" value="1"/>
</dbReference>
<dbReference type="SUPFAM" id="SSF51735">
    <property type="entry name" value="NAD(P)-binding Rossmann-fold domains"/>
    <property type="match status" value="1"/>
</dbReference>
<organism evidence="3 4">
    <name type="scientific">Gemmobacter lutimaris</name>
    <dbReference type="NCBI Taxonomy" id="2306023"/>
    <lineage>
        <taxon>Bacteria</taxon>
        <taxon>Pseudomonadati</taxon>
        <taxon>Pseudomonadota</taxon>
        <taxon>Alphaproteobacteria</taxon>
        <taxon>Rhodobacterales</taxon>
        <taxon>Paracoccaceae</taxon>
        <taxon>Gemmobacter</taxon>
    </lineage>
</organism>
<dbReference type="GO" id="GO:0030497">
    <property type="term" value="P:fatty acid elongation"/>
    <property type="evidence" value="ECO:0007669"/>
    <property type="project" value="TreeGrafter"/>
</dbReference>
<sequence length="258" mass="26796">MTQTDRPVALVTGGGSGIGAAIARTLSKDYLVVVCGRRIEPLEIVAHETDGVALQADLSQPEASAAIVHRTIDRFGRLDALVLNAGIVEPAPVTDLPLDSWQRQIMVNLTSPFLTAQAALPCLAQQKGAIVGIASAAARHTGAGLSAYGVSKAGMVRLMQSIAFEMAETGVRANAVSPGWVRTEMGDMEMTALCGSPDQGYAQATQHVPQRRAAQPDEIAAVVRFLLSPAASFMTGANVEVDGGSSLVDAGMLAFNGD</sequence>
<reference evidence="3 4" key="1">
    <citation type="submission" date="2018-09" db="EMBL/GenBank/DDBJ databases">
        <title>Gemmobacter lutimaris sp. nov., a marine bacterium isolated from tidal flat.</title>
        <authorList>
            <person name="Lee D.W."/>
            <person name="Yoo Y."/>
            <person name="Kim J.-J."/>
            <person name="Kim B.S."/>
        </authorList>
    </citation>
    <scope>NUCLEOTIDE SEQUENCE [LARGE SCALE GENOMIC DNA]</scope>
    <source>
        <strain evidence="3 4">YJ-T1-11</strain>
    </source>
</reference>
<dbReference type="CDD" id="cd05233">
    <property type="entry name" value="SDR_c"/>
    <property type="match status" value="1"/>
</dbReference>
<proteinExistence type="inferred from homology"/>
<dbReference type="OrthoDB" id="7745792at2"/>
<dbReference type="InterPro" id="IPR036291">
    <property type="entry name" value="NAD(P)-bd_dom_sf"/>
</dbReference>
<dbReference type="FunFam" id="3.40.50.720:FF:000084">
    <property type="entry name" value="Short-chain dehydrogenase reductase"/>
    <property type="match status" value="1"/>
</dbReference>
<dbReference type="PANTHER" id="PTHR42760:SF129">
    <property type="entry name" value="OXIDOREDUCTASE"/>
    <property type="match status" value="1"/>
</dbReference>
<evidence type="ECO:0000256" key="1">
    <source>
        <dbReference type="ARBA" id="ARBA00006484"/>
    </source>
</evidence>
<dbReference type="PROSITE" id="PS00061">
    <property type="entry name" value="ADH_SHORT"/>
    <property type="match status" value="1"/>
</dbReference>
<dbReference type="SMART" id="SM00822">
    <property type="entry name" value="PKS_KR"/>
    <property type="match status" value="1"/>
</dbReference>
<evidence type="ECO:0000313" key="4">
    <source>
        <dbReference type="Proteomes" id="UP000266649"/>
    </source>
</evidence>
<evidence type="ECO:0000313" key="3">
    <source>
        <dbReference type="EMBL" id="RID91649.1"/>
    </source>
</evidence>
<accession>A0A398BLQ2</accession>
<protein>
    <submittedName>
        <fullName evidence="3">SDR family oxidoreductase</fullName>
    </submittedName>
</protein>
<dbReference type="PRINTS" id="PR00080">
    <property type="entry name" value="SDRFAMILY"/>
</dbReference>
<dbReference type="PRINTS" id="PR00081">
    <property type="entry name" value="GDHRDH"/>
</dbReference>